<dbReference type="OMA" id="FIPCYPK"/>
<dbReference type="PROSITE" id="PS00086">
    <property type="entry name" value="CYTOCHROME_P450"/>
    <property type="match status" value="1"/>
</dbReference>
<dbReference type="AlphaFoldDB" id="V4SJ22"/>
<evidence type="ECO:0000256" key="6">
    <source>
        <dbReference type="ARBA" id="ARBA00022617"/>
    </source>
</evidence>
<keyword evidence="14 27" id="KW-0472">Membrane</keyword>
<keyword evidence="9" id="KW-0752">Steroid biosynthesis</keyword>
<keyword evidence="13 26" id="KW-0503">Monooxygenase</keyword>
<evidence type="ECO:0000256" key="2">
    <source>
        <dbReference type="ARBA" id="ARBA00004389"/>
    </source>
</evidence>
<dbReference type="Pfam" id="PF00067">
    <property type="entry name" value="p450"/>
    <property type="match status" value="1"/>
</dbReference>
<dbReference type="InterPro" id="IPR001128">
    <property type="entry name" value="Cyt_P450"/>
</dbReference>
<evidence type="ECO:0000256" key="7">
    <source>
        <dbReference type="ARBA" id="ARBA00022692"/>
    </source>
</evidence>
<dbReference type="GO" id="GO:0048366">
    <property type="term" value="P:leaf development"/>
    <property type="evidence" value="ECO:0007669"/>
    <property type="project" value="UniProtKB-ARBA"/>
</dbReference>
<dbReference type="GO" id="GO:0010268">
    <property type="term" value="P:brassinosteroid homeostasis"/>
    <property type="evidence" value="ECO:0007669"/>
    <property type="project" value="TreeGrafter"/>
</dbReference>
<sequence length="487" mass="55878">MMMIRMGWILMGVITIISGWFWYRKKKQTMEKNSGGVPKGNLGWPFIGETLDFIACGYTSRPVSFMDKRKSLYGKVFKTHILGTPIIVSTDPDVNKVVLQNHGNVFVPSYPKSIRELLGKFSILQMNGALQKRLHAHIAGFLRSPLLKATITKHIETSVRLTLASWTKHSHLTIYVQDETKKITFEVLVKVLMSVGPGEDLNFLKKEFEEFLKGLICLPIKFPGTRLYKSLKAKERLLKMVRKIVEERKLTMEEISDERGVAKDAVDVLLRDNGEANEKQSLSLDFISSNIIEMMIPGEETVPMAMTLAVKFLTDSPVALKQLTEENMELKRQKTKSCAGYSWTDYISLPFTQNVINETLRMANIINGVWRKALKDVEIKGHLIPKGWCVLTSFLSVHMDEENYDNPYQFDPWRWEKMGAAINNNIFTPFGGGQRLCPGFELSRLEISIFLHHLVTTYEWEAENDDIVYFPTVKLKKRLPIKVMNYR</sequence>
<keyword evidence="24" id="KW-1069">Brassinosteroid biosynthesis</keyword>
<feature type="binding site" description="axial binding residue" evidence="25">
    <location>
        <position position="437"/>
    </location>
    <ligand>
        <name>heme</name>
        <dbReference type="ChEBI" id="CHEBI:30413"/>
    </ligand>
    <ligandPart>
        <name>Fe</name>
        <dbReference type="ChEBI" id="CHEBI:18248"/>
    </ligandPart>
</feature>
<evidence type="ECO:0000256" key="10">
    <source>
        <dbReference type="ARBA" id="ARBA00022989"/>
    </source>
</evidence>
<evidence type="ECO:0000313" key="28">
    <source>
        <dbReference type="EMBL" id="ESR38835.1"/>
    </source>
</evidence>
<comment type="pathway">
    <text evidence="15">Plant hormone biosynthesis; brassinosteroid biosynthesis.</text>
</comment>
<evidence type="ECO:0000313" key="29">
    <source>
        <dbReference type="Proteomes" id="UP000030687"/>
    </source>
</evidence>
<dbReference type="PANTHER" id="PTHR24286:SF254">
    <property type="entry name" value="3-EPI-6-DEOXOCATHASTERONE 23-MONOOXYGENASE CYP90C1"/>
    <property type="match status" value="1"/>
</dbReference>
<dbReference type="GO" id="GO:0016132">
    <property type="term" value="P:brassinosteroid biosynthetic process"/>
    <property type="evidence" value="ECO:0007669"/>
    <property type="project" value="UniProtKB-KW"/>
</dbReference>
<evidence type="ECO:0000256" key="13">
    <source>
        <dbReference type="ARBA" id="ARBA00023033"/>
    </source>
</evidence>
<evidence type="ECO:0000256" key="12">
    <source>
        <dbReference type="ARBA" id="ARBA00023004"/>
    </source>
</evidence>
<feature type="transmembrane region" description="Helical" evidence="27">
    <location>
        <begin position="6"/>
        <end position="23"/>
    </location>
</feature>
<evidence type="ECO:0000256" key="24">
    <source>
        <dbReference type="ARBA" id="ARBA00084112"/>
    </source>
</evidence>
<dbReference type="GO" id="GO:0020037">
    <property type="term" value="F:heme binding"/>
    <property type="evidence" value="ECO:0007669"/>
    <property type="project" value="InterPro"/>
</dbReference>
<dbReference type="FunCoup" id="V4SJ22">
    <property type="interactions" value="127"/>
</dbReference>
<dbReference type="Gramene" id="ESR38835">
    <property type="protein sequence ID" value="ESR38835"/>
    <property type="gene ID" value="CICLE_v10025479mg"/>
</dbReference>
<dbReference type="EC" id="1.14.14.147" evidence="19"/>
<evidence type="ECO:0000256" key="25">
    <source>
        <dbReference type="PIRSR" id="PIRSR602403-1"/>
    </source>
</evidence>
<protein>
    <recommendedName>
        <fullName evidence="19">22alpha-hydroxysteroid 23-monooxygenase</fullName>
        <ecNumber evidence="19">1.14.14.147</ecNumber>
    </recommendedName>
    <alternativeName>
        <fullName evidence="22">(22R,23R)-22,23-dihydroxy-campest-4-en-3-one synthase</fullName>
    </alternativeName>
    <alternativeName>
        <fullName evidence="23">(22R,23R)-22,23-dihydroxycampesterol synthase</fullName>
    </alternativeName>
    <alternativeName>
        <fullName evidence="20">6-deoxoteasterone synthase</fullName>
    </alternativeName>
    <alternativeName>
        <fullName evidence="21">Teasterone synthase</fullName>
    </alternativeName>
</protein>
<dbReference type="GO" id="GO:0048441">
    <property type="term" value="P:petal development"/>
    <property type="evidence" value="ECO:0007669"/>
    <property type="project" value="UniProtKB-ARBA"/>
</dbReference>
<evidence type="ECO:0000256" key="14">
    <source>
        <dbReference type="ARBA" id="ARBA00023136"/>
    </source>
</evidence>
<evidence type="ECO:0000256" key="18">
    <source>
        <dbReference type="ARBA" id="ARBA00060577"/>
    </source>
</evidence>
<dbReference type="Gene3D" id="1.10.630.10">
    <property type="entry name" value="Cytochrome P450"/>
    <property type="match status" value="1"/>
</dbReference>
<keyword evidence="7 27" id="KW-0812">Transmembrane</keyword>
<evidence type="ECO:0000256" key="1">
    <source>
        <dbReference type="ARBA" id="ARBA00001971"/>
    </source>
</evidence>
<organism evidence="28 29">
    <name type="scientific">Citrus clementina</name>
    <name type="common">Clementine</name>
    <name type="synonym">Citrus deliciosa x Citrus sinensis</name>
    <dbReference type="NCBI Taxonomy" id="85681"/>
    <lineage>
        <taxon>Eukaryota</taxon>
        <taxon>Viridiplantae</taxon>
        <taxon>Streptophyta</taxon>
        <taxon>Embryophyta</taxon>
        <taxon>Tracheophyta</taxon>
        <taxon>Spermatophyta</taxon>
        <taxon>Magnoliopsida</taxon>
        <taxon>eudicotyledons</taxon>
        <taxon>Gunneridae</taxon>
        <taxon>Pentapetalae</taxon>
        <taxon>rosids</taxon>
        <taxon>malvids</taxon>
        <taxon>Sapindales</taxon>
        <taxon>Rutaceae</taxon>
        <taxon>Aurantioideae</taxon>
        <taxon>Citrus</taxon>
    </lineage>
</organism>
<evidence type="ECO:0000256" key="21">
    <source>
        <dbReference type="ARBA" id="ARBA00076244"/>
    </source>
</evidence>
<dbReference type="GO" id="GO:0016125">
    <property type="term" value="P:sterol metabolic process"/>
    <property type="evidence" value="ECO:0007669"/>
    <property type="project" value="TreeGrafter"/>
</dbReference>
<comment type="subcellular location">
    <subcellularLocation>
        <location evidence="2">Endoplasmic reticulum membrane</location>
        <topology evidence="2">Single-pass membrane protein</topology>
    </subcellularLocation>
</comment>
<evidence type="ECO:0000256" key="22">
    <source>
        <dbReference type="ARBA" id="ARBA00078776"/>
    </source>
</evidence>
<evidence type="ECO:0000256" key="23">
    <source>
        <dbReference type="ARBA" id="ARBA00083187"/>
    </source>
</evidence>
<dbReference type="PANTHER" id="PTHR24286">
    <property type="entry name" value="CYTOCHROME P450 26"/>
    <property type="match status" value="1"/>
</dbReference>
<comment type="catalytic activity">
    <reaction evidence="16">
        <text>(22S,24R)-22-hydroxy-5alpha-ergostan-3-one + reduced [NADPH--hemoprotein reductase] + O2 = 3-dehydro-6-deoxoteasterone + oxidized [NADPH--hemoprotein reductase] + H2O + H(+)</text>
        <dbReference type="Rhea" id="RHEA:27325"/>
        <dbReference type="Rhea" id="RHEA-COMP:11964"/>
        <dbReference type="Rhea" id="RHEA-COMP:11965"/>
        <dbReference type="ChEBI" id="CHEBI:15377"/>
        <dbReference type="ChEBI" id="CHEBI:15378"/>
        <dbReference type="ChEBI" id="CHEBI:15379"/>
        <dbReference type="ChEBI" id="CHEBI:20710"/>
        <dbReference type="ChEBI" id="CHEBI:57618"/>
        <dbReference type="ChEBI" id="CHEBI:58210"/>
        <dbReference type="ChEBI" id="CHEBI:59411"/>
        <dbReference type="EC" id="1.14.14.147"/>
    </reaction>
</comment>
<evidence type="ECO:0000256" key="27">
    <source>
        <dbReference type="SAM" id="Phobius"/>
    </source>
</evidence>
<dbReference type="KEGG" id="cic:CICLE_v10025479mg"/>
<reference evidence="28 29" key="1">
    <citation type="submission" date="2013-10" db="EMBL/GenBank/DDBJ databases">
        <authorList>
            <consortium name="International Citrus Genome Consortium"/>
            <person name="Jenkins J."/>
            <person name="Schmutz J."/>
            <person name="Prochnik S."/>
            <person name="Rokhsar D."/>
            <person name="Gmitter F."/>
            <person name="Ollitrault P."/>
            <person name="Machado M."/>
            <person name="Talon M."/>
            <person name="Wincker P."/>
            <person name="Jaillon O."/>
            <person name="Morgante M."/>
        </authorList>
    </citation>
    <scope>NUCLEOTIDE SEQUENCE</scope>
    <source>
        <strain evidence="29">cv. Clemenules</strain>
    </source>
</reference>
<dbReference type="FunFam" id="1.10.630.10:FF:000048">
    <property type="entry name" value="3-epi-6-deoxocathasterone 23-monooxygenase CYP90D1"/>
    <property type="match status" value="1"/>
</dbReference>
<dbReference type="GO" id="GO:0005506">
    <property type="term" value="F:iron ion binding"/>
    <property type="evidence" value="ECO:0007669"/>
    <property type="project" value="InterPro"/>
</dbReference>
<keyword evidence="8 25" id="KW-0479">Metal-binding</keyword>
<dbReference type="PRINTS" id="PR00385">
    <property type="entry name" value="P450"/>
</dbReference>
<dbReference type="GO" id="GO:0048443">
    <property type="term" value="P:stamen development"/>
    <property type="evidence" value="ECO:0007669"/>
    <property type="project" value="UniProtKB-ARBA"/>
</dbReference>
<evidence type="ECO:0000256" key="4">
    <source>
        <dbReference type="ARBA" id="ARBA00004972"/>
    </source>
</evidence>
<dbReference type="eggNOG" id="KOG0157">
    <property type="taxonomic scope" value="Eukaryota"/>
</dbReference>
<dbReference type="SUPFAM" id="SSF48264">
    <property type="entry name" value="Cytochrome P450"/>
    <property type="match status" value="1"/>
</dbReference>
<keyword evidence="11 26" id="KW-0560">Oxidoreductase</keyword>
<keyword evidence="29" id="KW-1185">Reference proteome</keyword>
<keyword evidence="24" id="KW-0444">Lipid biosynthesis</keyword>
<dbReference type="GO" id="GO:0005789">
    <property type="term" value="C:endoplasmic reticulum membrane"/>
    <property type="evidence" value="ECO:0007669"/>
    <property type="project" value="UniProtKB-SubCell"/>
</dbReference>
<dbReference type="GO" id="GO:0016709">
    <property type="term" value="F:oxidoreductase activity, acting on paired donors, with incorporation or reduction of molecular oxygen, NAD(P)H as one donor, and incorporation of one atom of oxygen"/>
    <property type="evidence" value="ECO:0007669"/>
    <property type="project" value="UniProtKB-ARBA"/>
</dbReference>
<dbReference type="PRINTS" id="PR00465">
    <property type="entry name" value="EP450IV"/>
</dbReference>
<evidence type="ECO:0000256" key="17">
    <source>
        <dbReference type="ARBA" id="ARBA00051572"/>
    </source>
</evidence>
<comment type="catalytic activity">
    <reaction evidence="17">
        <text>3-epi-6-deoxocathasterone + reduced [NADPH--hemoprotein reductase] + O2 = 6-deoxotyphasterol + oxidized [NADPH--hemoprotein reductase] + H2O + H(+)</text>
        <dbReference type="Rhea" id="RHEA:27321"/>
        <dbReference type="Rhea" id="RHEA-COMP:11964"/>
        <dbReference type="Rhea" id="RHEA-COMP:11965"/>
        <dbReference type="ChEBI" id="CHEBI:15377"/>
        <dbReference type="ChEBI" id="CHEBI:15378"/>
        <dbReference type="ChEBI" id="CHEBI:15379"/>
        <dbReference type="ChEBI" id="CHEBI:20717"/>
        <dbReference type="ChEBI" id="CHEBI:57618"/>
        <dbReference type="ChEBI" id="CHEBI:58210"/>
        <dbReference type="ChEBI" id="CHEBI:59410"/>
        <dbReference type="EC" id="1.14.14.147"/>
    </reaction>
</comment>
<evidence type="ECO:0000256" key="9">
    <source>
        <dbReference type="ARBA" id="ARBA00022955"/>
    </source>
</evidence>
<dbReference type="EMBL" id="KI536925">
    <property type="protein sequence ID" value="ESR38835.1"/>
    <property type="molecule type" value="Genomic_DNA"/>
</dbReference>
<keyword evidence="6 25" id="KW-0349">Heme</keyword>
<dbReference type="OrthoDB" id="3945418at2759"/>
<evidence type="ECO:0000256" key="11">
    <source>
        <dbReference type="ARBA" id="ARBA00023002"/>
    </source>
</evidence>
<evidence type="ECO:0000256" key="16">
    <source>
        <dbReference type="ARBA" id="ARBA00050234"/>
    </source>
</evidence>
<comment type="pathway">
    <text evidence="4">Hormone biosynthesis.</text>
</comment>
<accession>V4SJ22</accession>
<evidence type="ECO:0000256" key="15">
    <source>
        <dbReference type="ARBA" id="ARBA00037910"/>
    </source>
</evidence>
<comment type="pathway">
    <text evidence="18">Steroid biosynthesis.</text>
</comment>
<evidence type="ECO:0000256" key="5">
    <source>
        <dbReference type="ARBA" id="ARBA00010617"/>
    </source>
</evidence>
<evidence type="ECO:0000256" key="3">
    <source>
        <dbReference type="ARBA" id="ARBA00004721"/>
    </source>
</evidence>
<comment type="similarity">
    <text evidence="5 26">Belongs to the cytochrome P450 family.</text>
</comment>
<proteinExistence type="inferred from homology"/>
<keyword evidence="10 27" id="KW-1133">Transmembrane helix</keyword>
<keyword evidence="12 25" id="KW-0408">Iron</keyword>
<gene>
    <name evidence="28" type="ORF">CICLE_v10025479mg</name>
</gene>
<name>V4SJ22_CITCL</name>
<dbReference type="InterPro" id="IPR036396">
    <property type="entry name" value="Cyt_P450_sf"/>
</dbReference>
<evidence type="ECO:0000256" key="20">
    <source>
        <dbReference type="ARBA" id="ARBA00075093"/>
    </source>
</evidence>
<dbReference type="CDD" id="cd11043">
    <property type="entry name" value="CYP90-like"/>
    <property type="match status" value="1"/>
</dbReference>
<dbReference type="InParanoid" id="V4SJ22"/>
<comment type="cofactor">
    <cofactor evidence="1 25">
        <name>heme</name>
        <dbReference type="ChEBI" id="CHEBI:30413"/>
    </cofactor>
</comment>
<dbReference type="STRING" id="85681.V4SJ22"/>
<evidence type="ECO:0000256" key="8">
    <source>
        <dbReference type="ARBA" id="ARBA00022723"/>
    </source>
</evidence>
<dbReference type="Proteomes" id="UP000030687">
    <property type="component" value="Unassembled WGS sequence"/>
</dbReference>
<comment type="pathway">
    <text evidence="3">Secondary metabolite biosynthesis; terpenoid biosynthesis.</text>
</comment>
<evidence type="ECO:0000256" key="19">
    <source>
        <dbReference type="ARBA" id="ARBA00066344"/>
    </source>
</evidence>
<evidence type="ECO:0000256" key="26">
    <source>
        <dbReference type="RuleBase" id="RU000461"/>
    </source>
</evidence>
<dbReference type="GO" id="GO:0102097">
    <property type="term" value="F:22alpha-hydroxysteroid 23-monooxygenase activity"/>
    <property type="evidence" value="ECO:0007669"/>
    <property type="project" value="UniProtKB-EC"/>
</dbReference>
<dbReference type="InterPro" id="IPR017972">
    <property type="entry name" value="Cyt_P450_CS"/>
</dbReference>
<dbReference type="InterPro" id="IPR002403">
    <property type="entry name" value="Cyt_P450_E_grp-IV"/>
</dbReference>
<keyword evidence="24" id="KW-0443">Lipid metabolism</keyword>